<dbReference type="Gene3D" id="3.60.10.10">
    <property type="entry name" value="Endonuclease/exonuclease/phosphatase"/>
    <property type="match status" value="1"/>
</dbReference>
<dbReference type="InterPro" id="IPR036691">
    <property type="entry name" value="Endo/exonu/phosph_ase_sf"/>
</dbReference>
<accession>A0A183TD82</accession>
<evidence type="ECO:0000313" key="2">
    <source>
        <dbReference type="Proteomes" id="UP000275846"/>
    </source>
</evidence>
<keyword evidence="2" id="KW-1185">Reference proteome</keyword>
<proteinExistence type="predicted"/>
<dbReference type="OrthoDB" id="7740904at2759"/>
<dbReference type="Proteomes" id="UP000275846">
    <property type="component" value="Unassembled WGS sequence"/>
</dbReference>
<reference evidence="1 2" key="2">
    <citation type="submission" date="2018-11" db="EMBL/GenBank/DDBJ databases">
        <authorList>
            <consortium name="Pathogen Informatics"/>
        </authorList>
    </citation>
    <scope>NUCLEOTIDE SEQUENCE [LARGE SCALE GENOMIC DNA]</scope>
    <source>
        <strain evidence="1 2">NST_G2</strain>
    </source>
</reference>
<gene>
    <name evidence="1" type="ORF">SSLN_LOCUS14430</name>
</gene>
<name>A0A183TD82_SCHSO</name>
<organism evidence="3">
    <name type="scientific">Schistocephalus solidus</name>
    <name type="common">Tapeworm</name>
    <dbReference type="NCBI Taxonomy" id="70667"/>
    <lineage>
        <taxon>Eukaryota</taxon>
        <taxon>Metazoa</taxon>
        <taxon>Spiralia</taxon>
        <taxon>Lophotrochozoa</taxon>
        <taxon>Platyhelminthes</taxon>
        <taxon>Cestoda</taxon>
        <taxon>Eucestoda</taxon>
        <taxon>Diphyllobothriidea</taxon>
        <taxon>Diphyllobothriidae</taxon>
        <taxon>Schistocephalus</taxon>
    </lineage>
</organism>
<protein>
    <submittedName>
        <fullName evidence="3">Endo/exonuclease/phosphatase domain-containing protein</fullName>
    </submittedName>
</protein>
<reference evidence="3" key="1">
    <citation type="submission" date="2016-06" db="UniProtKB">
        <authorList>
            <consortium name="WormBaseParasite"/>
        </authorList>
    </citation>
    <scope>IDENTIFICATION</scope>
</reference>
<evidence type="ECO:0000313" key="1">
    <source>
        <dbReference type="EMBL" id="VDM00816.1"/>
    </source>
</evidence>
<evidence type="ECO:0000313" key="3">
    <source>
        <dbReference type="WBParaSite" id="SSLN_0001497201-mRNA-1"/>
    </source>
</evidence>
<dbReference type="SUPFAM" id="SSF56219">
    <property type="entry name" value="DNase I-like"/>
    <property type="match status" value="1"/>
</dbReference>
<dbReference type="WBParaSite" id="SSLN_0001497201-mRNA-1">
    <property type="protein sequence ID" value="SSLN_0001497201-mRNA-1"/>
    <property type="gene ID" value="SSLN_0001497201"/>
</dbReference>
<dbReference type="EMBL" id="UYSU01038963">
    <property type="protein sequence ID" value="VDM00816.1"/>
    <property type="molecule type" value="Genomic_DNA"/>
</dbReference>
<dbReference type="AlphaFoldDB" id="A0A183TD82"/>
<sequence length="106" mass="11699">MAERRDASVAFAIRNDIIEHLPCLPQGINGRLMSLRMPLRGDKFATTISAYAPQKTSSDRAKDKFDQNLHALLVNVSKADTLIVLGDFNATLGQTMLPGSLLFRKL</sequence>